<dbReference type="Gene3D" id="1.20.1080.10">
    <property type="entry name" value="Glycerol uptake facilitator protein"/>
    <property type="match status" value="1"/>
</dbReference>
<evidence type="ECO:0000313" key="6">
    <source>
        <dbReference type="EMBL" id="WAQ94872.1"/>
    </source>
</evidence>
<accession>A0ABY7DB45</accession>
<protein>
    <submittedName>
        <fullName evidence="6">AQP11-like protein</fullName>
    </submittedName>
</protein>
<dbReference type="PANTHER" id="PTHR21191:SF16">
    <property type="entry name" value="AQUAPORIN"/>
    <property type="match status" value="1"/>
</dbReference>
<feature type="transmembrane region" description="Helical" evidence="5">
    <location>
        <begin position="63"/>
        <end position="83"/>
    </location>
</feature>
<dbReference type="Proteomes" id="UP001164746">
    <property type="component" value="Chromosome 1"/>
</dbReference>
<comment type="subcellular location">
    <subcellularLocation>
        <location evidence="1">Membrane</location>
        <topology evidence="1">Multi-pass membrane protein</topology>
    </subcellularLocation>
</comment>
<dbReference type="InterPro" id="IPR023271">
    <property type="entry name" value="Aquaporin-like"/>
</dbReference>
<dbReference type="InterPro" id="IPR051883">
    <property type="entry name" value="AQP11/12_channel"/>
</dbReference>
<proteinExistence type="predicted"/>
<feature type="transmembrane region" description="Helical" evidence="5">
    <location>
        <begin position="6"/>
        <end position="29"/>
    </location>
</feature>
<evidence type="ECO:0000256" key="2">
    <source>
        <dbReference type="ARBA" id="ARBA00022692"/>
    </source>
</evidence>
<dbReference type="SUPFAM" id="SSF81338">
    <property type="entry name" value="Aquaporin-like"/>
    <property type="match status" value="1"/>
</dbReference>
<keyword evidence="4 5" id="KW-0472">Membrane</keyword>
<dbReference type="EMBL" id="CP111012">
    <property type="protein sequence ID" value="WAQ94872.1"/>
    <property type="molecule type" value="Genomic_DNA"/>
</dbReference>
<dbReference type="PANTHER" id="PTHR21191">
    <property type="entry name" value="AQUAPORIN"/>
    <property type="match status" value="1"/>
</dbReference>
<keyword evidence="3 5" id="KW-1133">Transmembrane helix</keyword>
<evidence type="ECO:0000256" key="3">
    <source>
        <dbReference type="ARBA" id="ARBA00022989"/>
    </source>
</evidence>
<evidence type="ECO:0000256" key="1">
    <source>
        <dbReference type="ARBA" id="ARBA00004141"/>
    </source>
</evidence>
<keyword evidence="2 5" id="KW-0812">Transmembrane</keyword>
<gene>
    <name evidence="6" type="ORF">MAR_007343</name>
</gene>
<evidence type="ECO:0000256" key="5">
    <source>
        <dbReference type="SAM" id="Phobius"/>
    </source>
</evidence>
<evidence type="ECO:0000256" key="4">
    <source>
        <dbReference type="ARBA" id="ARBA00023136"/>
    </source>
</evidence>
<name>A0ABY7DB45_MYAAR</name>
<evidence type="ECO:0000313" key="7">
    <source>
        <dbReference type="Proteomes" id="UP001164746"/>
    </source>
</evidence>
<keyword evidence="7" id="KW-1185">Reference proteome</keyword>
<organism evidence="6 7">
    <name type="scientific">Mya arenaria</name>
    <name type="common">Soft-shell clam</name>
    <dbReference type="NCBI Taxonomy" id="6604"/>
    <lineage>
        <taxon>Eukaryota</taxon>
        <taxon>Metazoa</taxon>
        <taxon>Spiralia</taxon>
        <taxon>Lophotrochozoa</taxon>
        <taxon>Mollusca</taxon>
        <taxon>Bivalvia</taxon>
        <taxon>Autobranchia</taxon>
        <taxon>Heteroconchia</taxon>
        <taxon>Euheterodonta</taxon>
        <taxon>Imparidentia</taxon>
        <taxon>Neoheterodontei</taxon>
        <taxon>Myida</taxon>
        <taxon>Myoidea</taxon>
        <taxon>Myidae</taxon>
        <taxon>Mya</taxon>
    </lineage>
</organism>
<feature type="transmembrane region" description="Helical" evidence="5">
    <location>
        <begin position="103"/>
        <end position="123"/>
    </location>
</feature>
<sequence>MEGFFAPFVAAEFIFISTTGAGLIVYSFLKTFPDGSFRTFLQDFVKTTVLCAHPFGHAIMWKFYGGTGFLLGMIPLMVLYSRLFTEGDDNPVVVWIKYFKRVIPLWLCLLKTVVQLFAGLAAYRFGMFLYRTELHDHFSTKITENAAGRCTSTLNVPIVQGFLIEMAGTAFVTWFAAQSLTGNKAVDGAIKVANTGIVVVAGFYSTGSFLHPPKASGITFGCGNTPSTYHVVVYWLGPLVGAWLSSQLQNRFKLERISDSSKKGTKAE</sequence>
<reference evidence="6" key="1">
    <citation type="submission" date="2022-11" db="EMBL/GenBank/DDBJ databases">
        <title>Centuries of genome instability and evolution in soft-shell clam transmissible cancer (bioRxiv).</title>
        <authorList>
            <person name="Hart S.F.M."/>
            <person name="Yonemitsu M.A."/>
            <person name="Giersch R.M."/>
            <person name="Beal B.F."/>
            <person name="Arriagada G."/>
            <person name="Davis B.W."/>
            <person name="Ostrander E.A."/>
            <person name="Goff S.P."/>
            <person name="Metzger M.J."/>
        </authorList>
    </citation>
    <scope>NUCLEOTIDE SEQUENCE</scope>
    <source>
        <strain evidence="6">MELC-2E11</strain>
        <tissue evidence="6">Siphon/mantle</tissue>
    </source>
</reference>